<dbReference type="OrthoDB" id="212449at2"/>
<evidence type="ECO:0000256" key="6">
    <source>
        <dbReference type="ARBA" id="ARBA00022989"/>
    </source>
</evidence>
<dbReference type="GO" id="GO:0005886">
    <property type="term" value="C:plasma membrane"/>
    <property type="evidence" value="ECO:0007669"/>
    <property type="project" value="UniProtKB-SubCell"/>
</dbReference>
<dbReference type="GO" id="GO:0009103">
    <property type="term" value="P:lipopolysaccharide biosynthetic process"/>
    <property type="evidence" value="ECO:0007669"/>
    <property type="project" value="UniProtKB-ARBA"/>
</dbReference>
<dbReference type="KEGG" id="agv:OJF2_16320"/>
<feature type="transmembrane region" description="Helical" evidence="8">
    <location>
        <begin position="210"/>
        <end position="230"/>
    </location>
</feature>
<keyword evidence="6 8" id="KW-1133">Transmembrane helix</keyword>
<dbReference type="Proteomes" id="UP000324233">
    <property type="component" value="Chromosome"/>
</dbReference>
<protein>
    <submittedName>
        <fullName evidence="9">Uncharacterized protein</fullName>
    </submittedName>
</protein>
<sequence>MDERTGHSAAGRRVAIATGAFLALGLLIRLTRYLVVYPIWHDEAFLAASFWDRSYVDLFRPLEYGQIAPWLFLVVERAAVGWLGYSEWTLRLFPTACSLASMVAFYDLSGQLLKGKARLFAVAVFATSIYPVRHGAEIKPYAGDLLAAILVLDLVARWLRAPGQSRWWWALAGISPVLIAVSYPVVFVMGGVALATAPRILGAPERRVRLGWITSNLVIAAAFLSVYFACTQFQADAMRDQYRTGCWAEAFPPLDRPYMIPLWLADVGSGVMMAYPAGDRHGGSAATLICFLVGAIGMWKGRDRAPLAVLLAPFGLGLAAAFLGRYPFGGAQRVMLYLAPSICLLAGLGLSRLLERIRLPRRRAAISAACALAPAALGLGLIARDVAKPYRVVEDVKTREFARWIWTGQSPRGGVACVKTDLGLSAGPDLWRVGMSAVYLFHQRMFSDRHRGRGVADLDPSHYSADRPLRLVAFGGLPEGQPGFDARLDELRRGFQVRRRSSYEVQPGKPGEEWLRDAYEVLELVPRAGGPSVAGKAADRPGRY</sequence>
<evidence type="ECO:0000313" key="10">
    <source>
        <dbReference type="Proteomes" id="UP000324233"/>
    </source>
</evidence>
<evidence type="ECO:0000256" key="1">
    <source>
        <dbReference type="ARBA" id="ARBA00004651"/>
    </source>
</evidence>
<evidence type="ECO:0000313" key="9">
    <source>
        <dbReference type="EMBL" id="QEH33135.1"/>
    </source>
</evidence>
<keyword evidence="7 8" id="KW-0472">Membrane</keyword>
<evidence type="ECO:0000256" key="5">
    <source>
        <dbReference type="ARBA" id="ARBA00022692"/>
    </source>
</evidence>
<evidence type="ECO:0000256" key="8">
    <source>
        <dbReference type="SAM" id="Phobius"/>
    </source>
</evidence>
<evidence type="ECO:0000256" key="7">
    <source>
        <dbReference type="ARBA" id="ARBA00023136"/>
    </source>
</evidence>
<feature type="transmembrane region" description="Helical" evidence="8">
    <location>
        <begin position="168"/>
        <end position="190"/>
    </location>
</feature>
<dbReference type="EMBL" id="CP042997">
    <property type="protein sequence ID" value="QEH33135.1"/>
    <property type="molecule type" value="Genomic_DNA"/>
</dbReference>
<dbReference type="PANTHER" id="PTHR33908:SF11">
    <property type="entry name" value="MEMBRANE PROTEIN"/>
    <property type="match status" value="1"/>
</dbReference>
<evidence type="ECO:0000256" key="2">
    <source>
        <dbReference type="ARBA" id="ARBA00022475"/>
    </source>
</evidence>
<feature type="transmembrane region" description="Helical" evidence="8">
    <location>
        <begin position="334"/>
        <end position="353"/>
    </location>
</feature>
<evidence type="ECO:0000256" key="3">
    <source>
        <dbReference type="ARBA" id="ARBA00022676"/>
    </source>
</evidence>
<feature type="transmembrane region" description="Helical" evidence="8">
    <location>
        <begin position="306"/>
        <end position="328"/>
    </location>
</feature>
<evidence type="ECO:0000256" key="4">
    <source>
        <dbReference type="ARBA" id="ARBA00022679"/>
    </source>
</evidence>
<dbReference type="AlphaFoldDB" id="A0A5B9VZD9"/>
<accession>A0A5B9VZD9</accession>
<keyword evidence="4" id="KW-0808">Transferase</keyword>
<dbReference type="RefSeq" id="WP_148592804.1">
    <property type="nucleotide sequence ID" value="NZ_CP042997.1"/>
</dbReference>
<dbReference type="GO" id="GO:0016763">
    <property type="term" value="F:pentosyltransferase activity"/>
    <property type="evidence" value="ECO:0007669"/>
    <property type="project" value="TreeGrafter"/>
</dbReference>
<reference evidence="9 10" key="1">
    <citation type="submission" date="2019-08" db="EMBL/GenBank/DDBJ databases">
        <title>Deep-cultivation of Planctomycetes and their phenomic and genomic characterization uncovers novel biology.</title>
        <authorList>
            <person name="Wiegand S."/>
            <person name="Jogler M."/>
            <person name="Boedeker C."/>
            <person name="Pinto D."/>
            <person name="Vollmers J."/>
            <person name="Rivas-Marin E."/>
            <person name="Kohn T."/>
            <person name="Peeters S.H."/>
            <person name="Heuer A."/>
            <person name="Rast P."/>
            <person name="Oberbeckmann S."/>
            <person name="Bunk B."/>
            <person name="Jeske O."/>
            <person name="Meyerdierks A."/>
            <person name="Storesund J.E."/>
            <person name="Kallscheuer N."/>
            <person name="Luecker S."/>
            <person name="Lage O.M."/>
            <person name="Pohl T."/>
            <person name="Merkel B.J."/>
            <person name="Hornburger P."/>
            <person name="Mueller R.-W."/>
            <person name="Bruemmer F."/>
            <person name="Labrenz M."/>
            <person name="Spormann A.M."/>
            <person name="Op den Camp H."/>
            <person name="Overmann J."/>
            <person name="Amann R."/>
            <person name="Jetten M.S.M."/>
            <person name="Mascher T."/>
            <person name="Medema M.H."/>
            <person name="Devos D.P."/>
            <person name="Kaster A.-K."/>
            <person name="Ovreas L."/>
            <person name="Rohde M."/>
            <person name="Galperin M.Y."/>
            <person name="Jogler C."/>
        </authorList>
    </citation>
    <scope>NUCLEOTIDE SEQUENCE [LARGE SCALE GENOMIC DNA]</scope>
    <source>
        <strain evidence="9 10">OJF2</strain>
    </source>
</reference>
<keyword evidence="3" id="KW-0328">Glycosyltransferase</keyword>
<keyword evidence="10" id="KW-1185">Reference proteome</keyword>
<dbReference type="PANTHER" id="PTHR33908">
    <property type="entry name" value="MANNOSYLTRANSFERASE YKCB-RELATED"/>
    <property type="match status" value="1"/>
</dbReference>
<keyword evidence="5 8" id="KW-0812">Transmembrane</keyword>
<feature type="transmembrane region" description="Helical" evidence="8">
    <location>
        <begin position="365"/>
        <end position="383"/>
    </location>
</feature>
<comment type="subcellular location">
    <subcellularLocation>
        <location evidence="1">Cell membrane</location>
        <topology evidence="1">Multi-pass membrane protein</topology>
    </subcellularLocation>
</comment>
<proteinExistence type="predicted"/>
<keyword evidence="2" id="KW-1003">Cell membrane</keyword>
<name>A0A5B9VZD9_9BACT</name>
<dbReference type="InterPro" id="IPR050297">
    <property type="entry name" value="LipidA_mod_glycosyltrf_83"/>
</dbReference>
<feature type="transmembrane region" description="Helical" evidence="8">
    <location>
        <begin position="14"/>
        <end position="35"/>
    </location>
</feature>
<organism evidence="9 10">
    <name type="scientific">Aquisphaera giovannonii</name>
    <dbReference type="NCBI Taxonomy" id="406548"/>
    <lineage>
        <taxon>Bacteria</taxon>
        <taxon>Pseudomonadati</taxon>
        <taxon>Planctomycetota</taxon>
        <taxon>Planctomycetia</taxon>
        <taxon>Isosphaerales</taxon>
        <taxon>Isosphaeraceae</taxon>
        <taxon>Aquisphaera</taxon>
    </lineage>
</organism>
<gene>
    <name evidence="9" type="ORF">OJF2_16320</name>
</gene>